<reference evidence="2" key="1">
    <citation type="submission" date="2020-07" db="EMBL/GenBank/DDBJ databases">
        <title>Multicomponent nature underlies the extraordinary mechanical properties of spider dragline silk.</title>
        <authorList>
            <person name="Kono N."/>
            <person name="Nakamura H."/>
            <person name="Mori M."/>
            <person name="Yoshida Y."/>
            <person name="Ohtoshi R."/>
            <person name="Malay A.D."/>
            <person name="Moran D.A.P."/>
            <person name="Tomita M."/>
            <person name="Numata K."/>
            <person name="Arakawa K."/>
        </authorList>
    </citation>
    <scope>NUCLEOTIDE SEQUENCE</scope>
</reference>
<protein>
    <submittedName>
        <fullName evidence="2">Uncharacterized protein</fullName>
    </submittedName>
</protein>
<comment type="caution">
    <text evidence="2">The sequence shown here is derived from an EMBL/GenBank/DDBJ whole genome shotgun (WGS) entry which is preliminary data.</text>
</comment>
<evidence type="ECO:0000313" key="2">
    <source>
        <dbReference type="EMBL" id="GFR17742.1"/>
    </source>
</evidence>
<name>A0A8X6LR99_TRICU</name>
<feature type="region of interest" description="Disordered" evidence="1">
    <location>
        <begin position="1"/>
        <end position="22"/>
    </location>
</feature>
<dbReference type="Proteomes" id="UP000887116">
    <property type="component" value="Unassembled WGS sequence"/>
</dbReference>
<evidence type="ECO:0000313" key="3">
    <source>
        <dbReference type="Proteomes" id="UP000887116"/>
    </source>
</evidence>
<dbReference type="EMBL" id="BMAO01037439">
    <property type="protein sequence ID" value="GFR17742.1"/>
    <property type="molecule type" value="Genomic_DNA"/>
</dbReference>
<sequence>MSLARSPVHLPGGHHKAGSGGPQTLCIEGVCRYPDHILISTKPSHLLTAETWAGDQGPSGKAPPQFLPQEAASGHFNQFHLSTVSLSWNQQDCGSGYYRMCCSTET</sequence>
<dbReference type="AlphaFoldDB" id="A0A8X6LR99"/>
<gene>
    <name evidence="2" type="ORF">TNCT_633381</name>
</gene>
<evidence type="ECO:0000256" key="1">
    <source>
        <dbReference type="SAM" id="MobiDB-lite"/>
    </source>
</evidence>
<proteinExistence type="predicted"/>
<accession>A0A8X6LR99</accession>
<organism evidence="2 3">
    <name type="scientific">Trichonephila clavata</name>
    <name type="common">Joro spider</name>
    <name type="synonym">Nephila clavata</name>
    <dbReference type="NCBI Taxonomy" id="2740835"/>
    <lineage>
        <taxon>Eukaryota</taxon>
        <taxon>Metazoa</taxon>
        <taxon>Ecdysozoa</taxon>
        <taxon>Arthropoda</taxon>
        <taxon>Chelicerata</taxon>
        <taxon>Arachnida</taxon>
        <taxon>Araneae</taxon>
        <taxon>Araneomorphae</taxon>
        <taxon>Entelegynae</taxon>
        <taxon>Araneoidea</taxon>
        <taxon>Nephilidae</taxon>
        <taxon>Trichonephila</taxon>
    </lineage>
</organism>
<keyword evidence="3" id="KW-1185">Reference proteome</keyword>